<dbReference type="EMBL" id="BJML01000006">
    <property type="protein sequence ID" value="GEB46189.1"/>
    <property type="molecule type" value="Genomic_DNA"/>
</dbReference>
<gene>
    <name evidence="2" type="ORF">MTE01_21340</name>
</gene>
<keyword evidence="1" id="KW-1133">Transmembrane helix</keyword>
<organism evidence="2 3">
    <name type="scientific">Microbacterium testaceum</name>
    <name type="common">Aureobacterium testaceum</name>
    <name type="synonym">Brevibacterium testaceum</name>
    <dbReference type="NCBI Taxonomy" id="2033"/>
    <lineage>
        <taxon>Bacteria</taxon>
        <taxon>Bacillati</taxon>
        <taxon>Actinomycetota</taxon>
        <taxon>Actinomycetes</taxon>
        <taxon>Micrococcales</taxon>
        <taxon>Microbacteriaceae</taxon>
        <taxon>Microbacterium</taxon>
    </lineage>
</organism>
<keyword evidence="1" id="KW-0472">Membrane</keyword>
<dbReference type="AlphaFoldDB" id="A0A4Y3QMK9"/>
<protein>
    <submittedName>
        <fullName evidence="2">Uncharacterized protein</fullName>
    </submittedName>
</protein>
<sequence>MSSLHLEPGTIADWVAALAAVLGCILSIFALRVALAANKTADETRQAAVVAARDSATREAQRDEVDRARDRRQLAGSVASWWAADREENGRRYGVVVSNQSPTSAVFYDVEVQVAGPGGATHTIRMKVLPPGQFFVQKKGLAQQSSWDGIPLPVREADVLDPFTVAGDRSITVLEYADGLGTRWQWTPGAGLAELASPGRSTTPAS</sequence>
<name>A0A4Y3QMK9_MICTE</name>
<dbReference type="OrthoDB" id="5019088at2"/>
<evidence type="ECO:0000313" key="2">
    <source>
        <dbReference type="EMBL" id="GEB46189.1"/>
    </source>
</evidence>
<proteinExistence type="predicted"/>
<comment type="caution">
    <text evidence="2">The sequence shown here is derived from an EMBL/GenBank/DDBJ whole genome shotgun (WGS) entry which is preliminary data.</text>
</comment>
<dbReference type="GeneID" id="57144819"/>
<dbReference type="Proteomes" id="UP000319525">
    <property type="component" value="Unassembled WGS sequence"/>
</dbReference>
<dbReference type="RefSeq" id="WP_103210936.1">
    <property type="nucleotide sequence ID" value="NZ_BJML01000006.1"/>
</dbReference>
<evidence type="ECO:0000313" key="3">
    <source>
        <dbReference type="Proteomes" id="UP000319525"/>
    </source>
</evidence>
<evidence type="ECO:0000256" key="1">
    <source>
        <dbReference type="SAM" id="Phobius"/>
    </source>
</evidence>
<reference evidence="2 3" key="1">
    <citation type="submission" date="2019-06" db="EMBL/GenBank/DDBJ databases">
        <title>Whole genome shotgun sequence of Microbacterium testaceum NBRC 12675.</title>
        <authorList>
            <person name="Hosoyama A."/>
            <person name="Uohara A."/>
            <person name="Ohji S."/>
            <person name="Ichikawa N."/>
        </authorList>
    </citation>
    <scope>NUCLEOTIDE SEQUENCE [LARGE SCALE GENOMIC DNA]</scope>
    <source>
        <strain evidence="2 3">NBRC 12675</strain>
    </source>
</reference>
<accession>A0A4Y3QMK9</accession>
<feature type="transmembrane region" description="Helical" evidence="1">
    <location>
        <begin position="14"/>
        <end position="35"/>
    </location>
</feature>
<keyword evidence="1" id="KW-0812">Transmembrane</keyword>